<feature type="compositionally biased region" description="Pro residues" evidence="3">
    <location>
        <begin position="387"/>
        <end position="407"/>
    </location>
</feature>
<organism evidence="5">
    <name type="scientific">freshwater metagenome</name>
    <dbReference type="NCBI Taxonomy" id="449393"/>
    <lineage>
        <taxon>unclassified sequences</taxon>
        <taxon>metagenomes</taxon>
        <taxon>ecological metagenomes</taxon>
    </lineage>
</organism>
<dbReference type="GO" id="GO:0008658">
    <property type="term" value="F:penicillin binding"/>
    <property type="evidence" value="ECO:0007669"/>
    <property type="project" value="InterPro"/>
</dbReference>
<dbReference type="GO" id="GO:0008955">
    <property type="term" value="F:peptidoglycan glycosyltransferase activity"/>
    <property type="evidence" value="ECO:0007669"/>
    <property type="project" value="TreeGrafter"/>
</dbReference>
<dbReference type="InterPro" id="IPR001460">
    <property type="entry name" value="PCN-bd_Tpept"/>
</dbReference>
<evidence type="ECO:0000256" key="2">
    <source>
        <dbReference type="ARBA" id="ARBA00022679"/>
    </source>
</evidence>
<reference evidence="5" key="1">
    <citation type="submission" date="2020-05" db="EMBL/GenBank/DDBJ databases">
        <authorList>
            <person name="Chiriac C."/>
            <person name="Salcher M."/>
            <person name="Ghai R."/>
            <person name="Kavagutti S V."/>
        </authorList>
    </citation>
    <scope>NUCLEOTIDE SEQUENCE</scope>
</reference>
<dbReference type="PANTHER" id="PTHR32282:SF33">
    <property type="entry name" value="PEPTIDOGLYCAN GLYCOSYLTRANSFERASE"/>
    <property type="match status" value="1"/>
</dbReference>
<feature type="region of interest" description="Disordered" evidence="3">
    <location>
        <begin position="345"/>
        <end position="407"/>
    </location>
</feature>
<name>A0A6J7DVD7_9ZZZZ</name>
<proteinExistence type="predicted"/>
<evidence type="ECO:0000256" key="3">
    <source>
        <dbReference type="SAM" id="MobiDB-lite"/>
    </source>
</evidence>
<accession>A0A6J7DVD7</accession>
<keyword evidence="2" id="KW-0808">Transferase</keyword>
<dbReference type="InterPro" id="IPR012338">
    <property type="entry name" value="Beta-lactam/transpept-like"/>
</dbReference>
<dbReference type="Gene3D" id="3.40.710.10">
    <property type="entry name" value="DD-peptidase/beta-lactamase superfamily"/>
    <property type="match status" value="1"/>
</dbReference>
<dbReference type="InterPro" id="IPR050396">
    <property type="entry name" value="Glycosyltr_51/Transpeptidase"/>
</dbReference>
<sequence>MTDESRRAAAITMIEPGTGNILAMTQNREWGTSGRGKTTYNYNTDRAHGGTIGMQAGSTFKVFTLAAALEAGIAPTEYIASPSPNTFEGFVNCETGAPFGPVTVRNSTGQGTFDMARATAFSINTYFMALEERTGLCRPAEIAESMGVFLGSGEPLLRVPSFTLGTMEVTPLAMANAYATFSAHGLYCTPRSILEIRDRDNRSLPVPGTDCRQTVTPDVADGVAALLTGVVDGPISGRTGMAMSLADRPAAGKTGTTNESAAVWFAGFTPDIAAAAWVGDPRGGFAHPMKDITINGKYYSQVFGSTLPGPIWKQAMTAAAVGTEPSQFVLNNPWGLRPARGVSSMSSLLPGAQAPKPADEFTFDNNDRPSQAPSPEPSGESPDVAPGTPPDTAPGPAPAPTPDPATG</sequence>
<dbReference type="Pfam" id="PF00905">
    <property type="entry name" value="Transpeptidase"/>
    <property type="match status" value="1"/>
</dbReference>
<protein>
    <submittedName>
        <fullName evidence="5">Unannotated protein</fullName>
    </submittedName>
</protein>
<dbReference type="SUPFAM" id="SSF56601">
    <property type="entry name" value="beta-lactamase/transpeptidase-like"/>
    <property type="match status" value="1"/>
</dbReference>
<evidence type="ECO:0000313" key="5">
    <source>
        <dbReference type="EMBL" id="CAB4874862.1"/>
    </source>
</evidence>
<dbReference type="EMBL" id="CAFBLS010000098">
    <property type="protein sequence ID" value="CAB4874862.1"/>
    <property type="molecule type" value="Genomic_DNA"/>
</dbReference>
<keyword evidence="1" id="KW-0328">Glycosyltransferase</keyword>
<dbReference type="PANTHER" id="PTHR32282">
    <property type="entry name" value="BINDING PROTEIN TRANSPEPTIDASE, PUTATIVE-RELATED"/>
    <property type="match status" value="1"/>
</dbReference>
<evidence type="ECO:0000256" key="1">
    <source>
        <dbReference type="ARBA" id="ARBA00022676"/>
    </source>
</evidence>
<dbReference type="AlphaFoldDB" id="A0A6J7DVD7"/>
<evidence type="ECO:0000259" key="4">
    <source>
        <dbReference type="Pfam" id="PF00905"/>
    </source>
</evidence>
<dbReference type="GO" id="GO:0030288">
    <property type="term" value="C:outer membrane-bounded periplasmic space"/>
    <property type="evidence" value="ECO:0007669"/>
    <property type="project" value="TreeGrafter"/>
</dbReference>
<gene>
    <name evidence="5" type="ORF">UFOPK3402_00897</name>
</gene>
<dbReference type="GO" id="GO:0009252">
    <property type="term" value="P:peptidoglycan biosynthetic process"/>
    <property type="evidence" value="ECO:0007669"/>
    <property type="project" value="TreeGrafter"/>
</dbReference>
<feature type="domain" description="Penicillin-binding protein transpeptidase" evidence="4">
    <location>
        <begin position="10"/>
        <end position="271"/>
    </location>
</feature>